<proteinExistence type="predicted"/>
<evidence type="ECO:0000313" key="3">
    <source>
        <dbReference type="Proteomes" id="UP000249922"/>
    </source>
</evidence>
<organism evidence="2 3">
    <name type="scientific">Paracoccus mutanolyticus</name>
    <dbReference type="NCBI Taxonomy" id="1499308"/>
    <lineage>
        <taxon>Bacteria</taxon>
        <taxon>Pseudomonadati</taxon>
        <taxon>Pseudomonadota</taxon>
        <taxon>Alphaproteobacteria</taxon>
        <taxon>Rhodobacterales</taxon>
        <taxon>Paracoccaceae</taxon>
        <taxon>Paracoccus</taxon>
    </lineage>
</organism>
<evidence type="ECO:0000256" key="1">
    <source>
        <dbReference type="SAM" id="Coils"/>
    </source>
</evidence>
<gene>
    <name evidence="2" type="ORF">DPM13_12650</name>
</gene>
<keyword evidence="1" id="KW-0175">Coiled coil</keyword>
<accession>A0ABM6WSG4</accession>
<feature type="coiled-coil region" evidence="1">
    <location>
        <begin position="20"/>
        <end position="47"/>
    </location>
</feature>
<protein>
    <submittedName>
        <fullName evidence="2">Uncharacterized protein</fullName>
    </submittedName>
</protein>
<sequence>MTTALPQIAREVGALYLDRIARTSGEIETLEQQIDEHAREHETLDACARFPMLDRLLPWPSRRLLRWRASRASGIWPRTREYQRKNGQ</sequence>
<dbReference type="EMBL" id="CP030239">
    <property type="protein sequence ID" value="AWX93638.1"/>
    <property type="molecule type" value="Genomic_DNA"/>
</dbReference>
<reference evidence="2 3" key="1">
    <citation type="submission" date="2018-06" db="EMBL/GenBank/DDBJ databases">
        <title>Complete genome sequence of Paracoccus mutanolyticus strain RSP-02 isolated from cellulosic waste.</title>
        <authorList>
            <person name="Amrutha R.N."/>
            <person name="Shrivastav A."/>
            <person name="Buddana S.K."/>
            <person name="Deshpande U."/>
            <person name="Prakasham R.S."/>
        </authorList>
    </citation>
    <scope>NUCLEOTIDE SEQUENCE [LARGE SCALE GENOMIC DNA]</scope>
    <source>
        <strain evidence="2 3">RSP-02</strain>
    </source>
</reference>
<name>A0ABM6WSG4_9RHOB</name>
<dbReference type="Proteomes" id="UP000249922">
    <property type="component" value="Chromosome"/>
</dbReference>
<evidence type="ECO:0000313" key="2">
    <source>
        <dbReference type="EMBL" id="AWX93638.1"/>
    </source>
</evidence>
<keyword evidence="3" id="KW-1185">Reference proteome</keyword>